<feature type="transmembrane region" description="Helical" evidence="1">
    <location>
        <begin position="179"/>
        <end position="204"/>
    </location>
</feature>
<feature type="transmembrane region" description="Helical" evidence="1">
    <location>
        <begin position="55"/>
        <end position="77"/>
    </location>
</feature>
<keyword evidence="1" id="KW-0472">Membrane</keyword>
<protein>
    <submittedName>
        <fullName evidence="2">Uncharacterized protein</fullName>
    </submittedName>
</protein>
<feature type="transmembrane region" description="Helical" evidence="1">
    <location>
        <begin position="20"/>
        <end position="43"/>
    </location>
</feature>
<keyword evidence="1" id="KW-1133">Transmembrane helix</keyword>
<feature type="transmembrane region" description="Helical" evidence="1">
    <location>
        <begin position="128"/>
        <end position="149"/>
    </location>
</feature>
<name>A0A9D2HM53_9BACT</name>
<evidence type="ECO:0000256" key="1">
    <source>
        <dbReference type="SAM" id="Phobius"/>
    </source>
</evidence>
<keyword evidence="1" id="KW-0812">Transmembrane</keyword>
<dbReference type="EMBL" id="DWZD01000040">
    <property type="protein sequence ID" value="HJA79256.1"/>
    <property type="molecule type" value="Genomic_DNA"/>
</dbReference>
<sequence length="318" mass="35144">MQDFLAHNPVLQSVLDMTVIAVPLAVLFAFCGMNILCVTGEILSLRRRRAFYGKCALQLALLGQGLGWALLVGGRVWLHFMEKGLPEQNFLTSVHEACWMVLGLAVIFSCIYFMLWKTLAQQFPLVHIGLGMVSALQGVLSLLLVLAGMRLSAIINMPLDKETTIVPGDVLLPVWGTDYATTLCYAPLLLLGMPAAFACVWLLMRRKRDDYGRDHYNVVLPWCACWARNAWGLIWLLLLVFSGLEVYGRLQAGSLAAADGVTAGIRVLLWLIPPLLWLMATRSATPMRHKAGLVLALLISCAFMLPCFMGLTSWTPQP</sequence>
<accession>A0A9D2HM53</accession>
<gene>
    <name evidence="2" type="ORF">H9784_06795</name>
</gene>
<dbReference type="Proteomes" id="UP000823821">
    <property type="component" value="Unassembled WGS sequence"/>
</dbReference>
<organism evidence="2 3">
    <name type="scientific">Candidatus Desulfovibrio intestinavium</name>
    <dbReference type="NCBI Taxonomy" id="2838534"/>
    <lineage>
        <taxon>Bacteria</taxon>
        <taxon>Pseudomonadati</taxon>
        <taxon>Thermodesulfobacteriota</taxon>
        <taxon>Desulfovibrionia</taxon>
        <taxon>Desulfovibrionales</taxon>
        <taxon>Desulfovibrionaceae</taxon>
        <taxon>Desulfovibrio</taxon>
    </lineage>
</organism>
<feature type="transmembrane region" description="Helical" evidence="1">
    <location>
        <begin position="292"/>
        <end position="314"/>
    </location>
</feature>
<feature type="transmembrane region" description="Helical" evidence="1">
    <location>
        <begin position="216"/>
        <end position="241"/>
    </location>
</feature>
<comment type="caution">
    <text evidence="2">The sequence shown here is derived from an EMBL/GenBank/DDBJ whole genome shotgun (WGS) entry which is preliminary data.</text>
</comment>
<proteinExistence type="predicted"/>
<evidence type="ECO:0000313" key="3">
    <source>
        <dbReference type="Proteomes" id="UP000823821"/>
    </source>
</evidence>
<feature type="transmembrane region" description="Helical" evidence="1">
    <location>
        <begin position="261"/>
        <end position="280"/>
    </location>
</feature>
<evidence type="ECO:0000313" key="2">
    <source>
        <dbReference type="EMBL" id="HJA79256.1"/>
    </source>
</evidence>
<reference evidence="2" key="1">
    <citation type="journal article" date="2021" name="PeerJ">
        <title>Extensive microbial diversity within the chicken gut microbiome revealed by metagenomics and culture.</title>
        <authorList>
            <person name="Gilroy R."/>
            <person name="Ravi A."/>
            <person name="Getino M."/>
            <person name="Pursley I."/>
            <person name="Horton D.L."/>
            <person name="Alikhan N.F."/>
            <person name="Baker D."/>
            <person name="Gharbi K."/>
            <person name="Hall N."/>
            <person name="Watson M."/>
            <person name="Adriaenssens E.M."/>
            <person name="Foster-Nyarko E."/>
            <person name="Jarju S."/>
            <person name="Secka A."/>
            <person name="Antonio M."/>
            <person name="Oren A."/>
            <person name="Chaudhuri R.R."/>
            <person name="La Ragione R."/>
            <person name="Hildebrand F."/>
            <person name="Pallen M.J."/>
        </authorList>
    </citation>
    <scope>NUCLEOTIDE SEQUENCE</scope>
    <source>
        <strain evidence="2">5032</strain>
    </source>
</reference>
<reference evidence="2" key="2">
    <citation type="submission" date="2021-04" db="EMBL/GenBank/DDBJ databases">
        <authorList>
            <person name="Gilroy R."/>
        </authorList>
    </citation>
    <scope>NUCLEOTIDE SEQUENCE</scope>
    <source>
        <strain evidence="2">5032</strain>
    </source>
</reference>
<feature type="transmembrane region" description="Helical" evidence="1">
    <location>
        <begin position="97"/>
        <end position="116"/>
    </location>
</feature>
<dbReference type="AlphaFoldDB" id="A0A9D2HM53"/>